<dbReference type="InterPro" id="IPR036396">
    <property type="entry name" value="Cyt_P450_sf"/>
</dbReference>
<dbReference type="PANTHER" id="PTHR46696">
    <property type="entry name" value="P450, PUTATIVE (EUROFUNG)-RELATED"/>
    <property type="match status" value="1"/>
</dbReference>
<feature type="non-terminal residue" evidence="3">
    <location>
        <position position="320"/>
    </location>
</feature>
<dbReference type="InterPro" id="IPR001128">
    <property type="entry name" value="Cyt_P450"/>
</dbReference>
<dbReference type="Gene3D" id="1.10.630.10">
    <property type="entry name" value="Cytochrome P450"/>
    <property type="match status" value="1"/>
</dbReference>
<keyword evidence="2" id="KW-0349">Heme</keyword>
<dbReference type="Pfam" id="PF00067">
    <property type="entry name" value="p450"/>
    <property type="match status" value="1"/>
</dbReference>
<evidence type="ECO:0000256" key="1">
    <source>
        <dbReference type="ARBA" id="ARBA00010617"/>
    </source>
</evidence>
<dbReference type="InterPro" id="IPR002397">
    <property type="entry name" value="Cyt_P450_B"/>
</dbReference>
<evidence type="ECO:0000313" key="3">
    <source>
        <dbReference type="EMBL" id="CAA9230802.1"/>
    </source>
</evidence>
<dbReference type="GO" id="GO:0004497">
    <property type="term" value="F:monooxygenase activity"/>
    <property type="evidence" value="ECO:0007669"/>
    <property type="project" value="UniProtKB-KW"/>
</dbReference>
<name>A0A6J4HPQ4_9PSEU</name>
<dbReference type="AlphaFoldDB" id="A0A6J4HPQ4"/>
<dbReference type="PROSITE" id="PS00086">
    <property type="entry name" value="CYTOCHROME_P450"/>
    <property type="match status" value="1"/>
</dbReference>
<reference evidence="3" key="1">
    <citation type="submission" date="2020-02" db="EMBL/GenBank/DDBJ databases">
        <authorList>
            <person name="Meier V. D."/>
        </authorList>
    </citation>
    <scope>NUCLEOTIDE SEQUENCE</scope>
    <source>
        <strain evidence="3">AVDCRST_MAG54</strain>
    </source>
</reference>
<keyword evidence="2" id="KW-0479">Metal-binding</keyword>
<dbReference type="EMBL" id="CADCTH010000136">
    <property type="protein sequence ID" value="CAA9230802.1"/>
    <property type="molecule type" value="Genomic_DNA"/>
</dbReference>
<dbReference type="InterPro" id="IPR017972">
    <property type="entry name" value="Cyt_P450_CS"/>
</dbReference>
<dbReference type="PRINTS" id="PR00359">
    <property type="entry name" value="BP450"/>
</dbReference>
<dbReference type="PANTHER" id="PTHR46696:SF6">
    <property type="entry name" value="P450, PUTATIVE (EUROFUNG)-RELATED"/>
    <property type="match status" value="1"/>
</dbReference>
<dbReference type="GO" id="GO:0005506">
    <property type="term" value="F:iron ion binding"/>
    <property type="evidence" value="ECO:0007669"/>
    <property type="project" value="InterPro"/>
</dbReference>
<gene>
    <name evidence="3" type="ORF">AVDCRST_MAG54-1010</name>
</gene>
<comment type="similarity">
    <text evidence="1 2">Belongs to the cytochrome P450 family.</text>
</comment>
<dbReference type="SUPFAM" id="SSF48264">
    <property type="entry name" value="Cytochrome P450"/>
    <property type="match status" value="1"/>
</dbReference>
<evidence type="ECO:0000256" key="2">
    <source>
        <dbReference type="RuleBase" id="RU000461"/>
    </source>
</evidence>
<organism evidence="3">
    <name type="scientific">uncultured Actinomycetospora sp</name>
    <dbReference type="NCBI Taxonomy" id="1135996"/>
    <lineage>
        <taxon>Bacteria</taxon>
        <taxon>Bacillati</taxon>
        <taxon>Actinomycetota</taxon>
        <taxon>Actinomycetes</taxon>
        <taxon>Pseudonocardiales</taxon>
        <taxon>Pseudonocardiaceae</taxon>
        <taxon>Actinomycetospora</taxon>
        <taxon>environmental samples</taxon>
    </lineage>
</organism>
<proteinExistence type="inferred from homology"/>
<dbReference type="GO" id="GO:0016705">
    <property type="term" value="F:oxidoreductase activity, acting on paired donors, with incorporation or reduction of molecular oxygen"/>
    <property type="evidence" value="ECO:0007669"/>
    <property type="project" value="InterPro"/>
</dbReference>
<dbReference type="GO" id="GO:0020037">
    <property type="term" value="F:heme binding"/>
    <property type="evidence" value="ECO:0007669"/>
    <property type="project" value="InterPro"/>
</dbReference>
<sequence>MEDAVTRVVRADGREAWRVTSYDLVAAGLADPRLGLVPPGVAVDERASLFQDGPAHARLRRLVARAFTPRRIAELAPRITALAESHVAALVEADGAVDLVDVLSTPLAVGTVGVLLGVDLTEHVRFRGLVEDALRADPMSGDPAQQAEAGRAWGALSAFTVELIAAARAEPGEDLLSALVAVRDADDGRLADGELVALVSALLAAGVITVRGGLAVAVVHLLEQDALAGLAARPPAEIEGLVDELVRRLGVEVFPRWAQEDLELGGVAIAAGDEVLLQIEAANHDPARFADPERLCPGRAGPHLGFGRGPHHCLGAALAR</sequence>
<keyword evidence="2" id="KW-0503">Monooxygenase</keyword>
<protein>
    <submittedName>
        <fullName evidence="3">Putative cytochrome P450 hydroxylase</fullName>
    </submittedName>
</protein>
<keyword evidence="2" id="KW-0560">Oxidoreductase</keyword>
<keyword evidence="2" id="KW-0408">Iron</keyword>
<accession>A0A6J4HPQ4</accession>